<dbReference type="AlphaFoldDB" id="A0A5J4QZT1"/>
<sequence>MILLTETMNQEKDQDQEVTQGLKNTRVQEKLRIKAIMDLKPEVEVEECIEEGGTIIKERVQIIKIEISPTRTKNPINWNRTHQYEDKDRGEGWDDNPNDDWIKLTQMQKDQPDNHNDRNSTWTEDEAPQHHPTPPQPKQPTQQTQRVQQIQVQPKQQAPVLAQKKKGRRDQLPNQDEIDELEIMKEKIAKLQKEKEDLNIPDSDSD</sequence>
<feature type="compositionally biased region" description="Low complexity" evidence="1">
    <location>
        <begin position="139"/>
        <end position="159"/>
    </location>
</feature>
<feature type="compositionally biased region" description="Basic and acidic residues" evidence="1">
    <location>
        <begin position="82"/>
        <end position="92"/>
    </location>
</feature>
<evidence type="ECO:0000256" key="1">
    <source>
        <dbReference type="SAM" id="MobiDB-lite"/>
    </source>
</evidence>
<evidence type="ECO:0000313" key="3">
    <source>
        <dbReference type="Proteomes" id="UP000324800"/>
    </source>
</evidence>
<feature type="region of interest" description="Disordered" evidence="1">
    <location>
        <begin position="72"/>
        <end position="180"/>
    </location>
</feature>
<comment type="caution">
    <text evidence="2">The sequence shown here is derived from an EMBL/GenBank/DDBJ whole genome shotgun (WGS) entry which is preliminary data.</text>
</comment>
<gene>
    <name evidence="2" type="ORF">EZS28_053825</name>
</gene>
<organism evidence="2 3">
    <name type="scientific">Streblomastix strix</name>
    <dbReference type="NCBI Taxonomy" id="222440"/>
    <lineage>
        <taxon>Eukaryota</taxon>
        <taxon>Metamonada</taxon>
        <taxon>Preaxostyla</taxon>
        <taxon>Oxymonadida</taxon>
        <taxon>Streblomastigidae</taxon>
        <taxon>Streblomastix</taxon>
    </lineage>
</organism>
<dbReference type="Proteomes" id="UP000324800">
    <property type="component" value="Unassembled WGS sequence"/>
</dbReference>
<dbReference type="EMBL" id="SNRW01043571">
    <property type="protein sequence ID" value="KAA6327377.1"/>
    <property type="molecule type" value="Genomic_DNA"/>
</dbReference>
<feature type="compositionally biased region" description="Polar residues" evidence="1">
    <location>
        <begin position="72"/>
        <end position="81"/>
    </location>
</feature>
<protein>
    <submittedName>
        <fullName evidence="2">Uncharacterized protein</fullName>
    </submittedName>
</protein>
<evidence type="ECO:0000313" key="2">
    <source>
        <dbReference type="EMBL" id="KAA6327377.1"/>
    </source>
</evidence>
<reference evidence="2 3" key="1">
    <citation type="submission" date="2019-03" db="EMBL/GenBank/DDBJ databases">
        <title>Single cell metagenomics reveals metabolic interactions within the superorganism composed of flagellate Streblomastix strix and complex community of Bacteroidetes bacteria on its surface.</title>
        <authorList>
            <person name="Treitli S.C."/>
            <person name="Kolisko M."/>
            <person name="Husnik F."/>
            <person name="Keeling P."/>
            <person name="Hampl V."/>
        </authorList>
    </citation>
    <scope>NUCLEOTIDE SEQUENCE [LARGE SCALE GENOMIC DNA]</scope>
    <source>
        <strain evidence="2">ST1C</strain>
    </source>
</reference>
<name>A0A5J4QZT1_9EUKA</name>
<proteinExistence type="predicted"/>
<accession>A0A5J4QZT1</accession>
<feature type="non-terminal residue" evidence="2">
    <location>
        <position position="206"/>
    </location>
</feature>